<organism evidence="3 4">
    <name type="scientific">Peribacillus simplex</name>
    <dbReference type="NCBI Taxonomy" id="1478"/>
    <lineage>
        <taxon>Bacteria</taxon>
        <taxon>Bacillati</taxon>
        <taxon>Bacillota</taxon>
        <taxon>Bacilli</taxon>
        <taxon>Bacillales</taxon>
        <taxon>Bacillaceae</taxon>
        <taxon>Peribacillus</taxon>
    </lineage>
</organism>
<dbReference type="InterPro" id="IPR001387">
    <property type="entry name" value="Cro/C1-type_HTH"/>
</dbReference>
<reference evidence="3 4" key="1">
    <citation type="journal article" date="2014" name="Genome Announc.">
        <title>Genome Sequence of Bacillus simplex Strain P558, Isolated from a Human Fecal Sample.</title>
        <authorList>
            <person name="Croce O."/>
            <person name="Hugon P."/>
            <person name="Lagier J.C."/>
            <person name="Bibi F."/>
            <person name="Robert C."/>
            <person name="Azhar E.I."/>
            <person name="Raoult D."/>
            <person name="Fournier P.E."/>
        </authorList>
    </citation>
    <scope>NUCLEOTIDE SEQUENCE [LARGE SCALE GENOMIC DNA]</scope>
    <source>
        <strain evidence="3 4">P558</strain>
    </source>
</reference>
<evidence type="ECO:0000256" key="1">
    <source>
        <dbReference type="SAM" id="MobiDB-lite"/>
    </source>
</evidence>
<dbReference type="Proteomes" id="UP000182110">
    <property type="component" value="Unassembled WGS sequence"/>
</dbReference>
<proteinExistence type="predicted"/>
<name>A0AAN2TQB0_9BACI</name>
<keyword evidence="4" id="KW-1185">Reference proteome</keyword>
<accession>A0AAN2TQB0</accession>
<dbReference type="InterPro" id="IPR010982">
    <property type="entry name" value="Lambda_DNA-bd_dom_sf"/>
</dbReference>
<dbReference type="RefSeq" id="WP_237766666.1">
    <property type="nucleotide sequence ID" value="NZ_CCXW01000004.1"/>
</dbReference>
<dbReference type="SUPFAM" id="SSF47413">
    <property type="entry name" value="lambda repressor-like DNA-binding domains"/>
    <property type="match status" value="1"/>
</dbReference>
<dbReference type="Gene3D" id="1.10.260.40">
    <property type="entry name" value="lambda repressor-like DNA-binding domains"/>
    <property type="match status" value="1"/>
</dbReference>
<gene>
    <name evidence="3" type="ORF">BN1180_05823</name>
</gene>
<evidence type="ECO:0000313" key="4">
    <source>
        <dbReference type="Proteomes" id="UP000182110"/>
    </source>
</evidence>
<dbReference type="GO" id="GO:0003677">
    <property type="term" value="F:DNA binding"/>
    <property type="evidence" value="ECO:0007669"/>
    <property type="project" value="InterPro"/>
</dbReference>
<protein>
    <submittedName>
        <fullName evidence="3">RpiR family transcriptional regulator</fullName>
    </submittedName>
</protein>
<dbReference type="AlphaFoldDB" id="A0AAN2TQB0"/>
<feature type="compositionally biased region" description="Basic and acidic residues" evidence="1">
    <location>
        <begin position="590"/>
        <end position="611"/>
    </location>
</feature>
<feature type="domain" description="HTH cro/C1-type" evidence="2">
    <location>
        <begin position="561"/>
        <end position="591"/>
    </location>
</feature>
<dbReference type="PROSITE" id="PS50943">
    <property type="entry name" value="HTH_CROC1"/>
    <property type="match status" value="1"/>
</dbReference>
<feature type="region of interest" description="Disordered" evidence="1">
    <location>
        <begin position="590"/>
        <end position="621"/>
    </location>
</feature>
<dbReference type="EMBL" id="CCXW01000004">
    <property type="protein sequence ID" value="CEG24978.1"/>
    <property type="molecule type" value="Genomic_DNA"/>
</dbReference>
<sequence>MLRYQDIHDRMILNYEFLKISIFEETKILFEDRPYILDKWKQEAYRMTEEEVKNQVPGFTMGPSFRALFSLFTQTLYFEKLITKEMIKKAVDSYQDTIKVILAGHFIHEFPMDEIKRSANEEKISEALSRNYIYSSMDIDYHLMRDIVTKKKDFKKGEAGLLATEIIDNRGHVRGLAEIRPPESQKAELASDQHEMWLELIESTINSLDEMTADLFDLITYLWMVSPKSIDGYIEFHSNDALQLRNLKKRTAQGRELDFREEDRFNIMKRVAALSSIWISLGNQQVKVINTQDIQDNELYEFKDFQRMFEIGKIRVAYDKKTGEAKGIYAVQVKPSPVLTPYLDGPNRTLGLLDLKVFQYSHYTQREHKRLTRYLNLQWKIRTIRRSLHQPFKVSTLLKTMDISSRYNGVQKRDKFENVLDELQKDSVISSWSYTEEIDEEQVGKKGWFQGYWTKLNVLILPTDIVVKENQKKMMIDSNRFVNEEIIERMNQISHENSISEDLFFSQDFSLNELAPTLEIEDSIEIPSKVTSEITSSLPKTEQQAFHFGPEKELALSPETMREMMDSQNMSIRQTAEEIGISHSTLSRYLRKENKRQNNKNDEKMLNWIKEKSKRQNSNSN</sequence>
<dbReference type="Pfam" id="PF01381">
    <property type="entry name" value="HTH_3"/>
    <property type="match status" value="1"/>
</dbReference>
<evidence type="ECO:0000313" key="3">
    <source>
        <dbReference type="EMBL" id="CEG24978.1"/>
    </source>
</evidence>
<comment type="caution">
    <text evidence="3">The sequence shown here is derived from an EMBL/GenBank/DDBJ whole genome shotgun (WGS) entry which is preliminary data.</text>
</comment>
<evidence type="ECO:0000259" key="2">
    <source>
        <dbReference type="PROSITE" id="PS50943"/>
    </source>
</evidence>